<evidence type="ECO:0000256" key="1">
    <source>
        <dbReference type="ARBA" id="ARBA00006068"/>
    </source>
</evidence>
<evidence type="ECO:0000313" key="4">
    <source>
        <dbReference type="EMBL" id="OUN86256.1"/>
    </source>
</evidence>
<keyword evidence="5" id="KW-1185">Reference proteome</keyword>
<comment type="similarity">
    <text evidence="1">Belongs to the LytR/CpsA/Psr (LCP) family.</text>
</comment>
<feature type="domain" description="Cell envelope-related transcriptional attenuator" evidence="3">
    <location>
        <begin position="73"/>
        <end position="213"/>
    </location>
</feature>
<dbReference type="NCBIfam" id="TIGR00350">
    <property type="entry name" value="lytR_cpsA_psr"/>
    <property type="match status" value="1"/>
</dbReference>
<dbReference type="AlphaFoldDB" id="A0A1Y3XL57"/>
<evidence type="ECO:0000256" key="2">
    <source>
        <dbReference type="SAM" id="MobiDB-lite"/>
    </source>
</evidence>
<dbReference type="InterPro" id="IPR050922">
    <property type="entry name" value="LytR/CpsA/Psr_CW_biosynth"/>
</dbReference>
<dbReference type="Pfam" id="PF03816">
    <property type="entry name" value="LytR_cpsA_psr"/>
    <property type="match status" value="1"/>
</dbReference>
<dbReference type="Gene3D" id="3.40.630.190">
    <property type="entry name" value="LCP protein"/>
    <property type="match status" value="1"/>
</dbReference>
<protein>
    <recommendedName>
        <fullName evidence="3">Cell envelope-related transcriptional attenuator domain-containing protein</fullName>
    </recommendedName>
</protein>
<reference evidence="5" key="1">
    <citation type="submission" date="2017-04" db="EMBL/GenBank/DDBJ databases">
        <title>Function of individual gut microbiota members based on whole genome sequencing of pure cultures obtained from chicken caecum.</title>
        <authorList>
            <person name="Medvecky M."/>
            <person name="Cejkova D."/>
            <person name="Polansky O."/>
            <person name="Karasova D."/>
            <person name="Kubasova T."/>
            <person name="Cizek A."/>
            <person name="Rychlik I."/>
        </authorList>
    </citation>
    <scope>NUCLEOTIDE SEQUENCE [LARGE SCALE GENOMIC DNA]</scope>
    <source>
        <strain evidence="5">An5</strain>
    </source>
</reference>
<sequence length="339" mass="36182">MLGIGCGSLLALALVFVAIFAVWFGGLSSSMQVDDEQERQDLEDSLADTTSDSDAFYTLILGRDARPGDDASRSDVIMLARIDPKAGTVSLISIPRDTMVTINGETQKINAAYAFSGAGGAVRCISQFAGVDITHYVSIDFEGLVEVVDMLGGVWVDVPESFSTGTYTFEAGEQLLTGDEALAFARDRYHVSGGDFGRAQAQRILVEAIVRQVLASSPIELPGLISKLASCITTDLSAVQLVELAQQFVGKDLTMYSAICPSYTLYQDGVSYVGTMFDEWRRMMQLTDAGLDPNSETAEIPEAQQADTELGAASNSPAPRDYQGLAENAMTTDDVAAAS</sequence>
<comment type="caution">
    <text evidence="4">The sequence shown here is derived from an EMBL/GenBank/DDBJ whole genome shotgun (WGS) entry which is preliminary data.</text>
</comment>
<evidence type="ECO:0000313" key="5">
    <source>
        <dbReference type="Proteomes" id="UP000195781"/>
    </source>
</evidence>
<name>A0A1Y3XL57_9ACTN</name>
<dbReference type="Proteomes" id="UP000195781">
    <property type="component" value="Unassembled WGS sequence"/>
</dbReference>
<dbReference type="PANTHER" id="PTHR33392">
    <property type="entry name" value="POLYISOPRENYL-TEICHOIC ACID--PEPTIDOGLYCAN TEICHOIC ACID TRANSFERASE TAGU"/>
    <property type="match status" value="1"/>
</dbReference>
<organism evidence="4 5">
    <name type="scientific">[Collinsella] massiliensis</name>
    <dbReference type="NCBI Taxonomy" id="1232426"/>
    <lineage>
        <taxon>Bacteria</taxon>
        <taxon>Bacillati</taxon>
        <taxon>Actinomycetota</taxon>
        <taxon>Coriobacteriia</taxon>
        <taxon>Coriobacteriales</taxon>
        <taxon>Coriobacteriaceae</taxon>
        <taxon>Enorma</taxon>
    </lineage>
</organism>
<accession>A0A1Y3XL57</accession>
<gene>
    <name evidence="4" type="ORF">B5G02_08765</name>
</gene>
<feature type="region of interest" description="Disordered" evidence="2">
    <location>
        <begin position="291"/>
        <end position="339"/>
    </location>
</feature>
<dbReference type="EMBL" id="NFIE01000021">
    <property type="protein sequence ID" value="OUN86256.1"/>
    <property type="molecule type" value="Genomic_DNA"/>
</dbReference>
<dbReference type="InterPro" id="IPR004474">
    <property type="entry name" value="LytR_CpsA_psr"/>
</dbReference>
<evidence type="ECO:0000259" key="3">
    <source>
        <dbReference type="Pfam" id="PF03816"/>
    </source>
</evidence>
<dbReference type="PANTHER" id="PTHR33392:SF6">
    <property type="entry name" value="POLYISOPRENYL-TEICHOIC ACID--PEPTIDOGLYCAN TEICHOIC ACID TRANSFERASE TAGU"/>
    <property type="match status" value="1"/>
</dbReference>
<proteinExistence type="inferred from homology"/>
<dbReference type="OrthoDB" id="9782542at2"/>